<organism evidence="1 2">
    <name type="scientific">Zizania palustris</name>
    <name type="common">Northern wild rice</name>
    <dbReference type="NCBI Taxonomy" id="103762"/>
    <lineage>
        <taxon>Eukaryota</taxon>
        <taxon>Viridiplantae</taxon>
        <taxon>Streptophyta</taxon>
        <taxon>Embryophyta</taxon>
        <taxon>Tracheophyta</taxon>
        <taxon>Spermatophyta</taxon>
        <taxon>Magnoliopsida</taxon>
        <taxon>Liliopsida</taxon>
        <taxon>Poales</taxon>
        <taxon>Poaceae</taxon>
        <taxon>BOP clade</taxon>
        <taxon>Oryzoideae</taxon>
        <taxon>Oryzeae</taxon>
        <taxon>Zizaniinae</taxon>
        <taxon>Zizania</taxon>
    </lineage>
</organism>
<evidence type="ECO:0000313" key="2">
    <source>
        <dbReference type="Proteomes" id="UP000729402"/>
    </source>
</evidence>
<proteinExistence type="predicted"/>
<reference evidence="1" key="2">
    <citation type="submission" date="2021-02" db="EMBL/GenBank/DDBJ databases">
        <authorList>
            <person name="Kimball J.A."/>
            <person name="Haas M.W."/>
            <person name="Macchietto M."/>
            <person name="Kono T."/>
            <person name="Duquette J."/>
            <person name="Shao M."/>
        </authorList>
    </citation>
    <scope>NUCLEOTIDE SEQUENCE</scope>
    <source>
        <tissue evidence="1">Fresh leaf tissue</tissue>
    </source>
</reference>
<gene>
    <name evidence="1" type="ORF">GUJ93_ZPchr0303g11322</name>
</gene>
<sequence length="83" mass="9938">MEHILSLVFPFFTKLFDLFKLLRTTRSSLADRVHCECSSILPCSQIVIQEYYFSIQSRETFKRKLNMLAHQHRMKKTLLDSRN</sequence>
<dbReference type="AlphaFoldDB" id="A0A8J5QUK1"/>
<keyword evidence="2" id="KW-1185">Reference proteome</keyword>
<protein>
    <submittedName>
        <fullName evidence="1">Uncharacterized protein</fullName>
    </submittedName>
</protein>
<accession>A0A8J5QUK1</accession>
<dbReference type="Proteomes" id="UP000729402">
    <property type="component" value="Unassembled WGS sequence"/>
</dbReference>
<reference evidence="1" key="1">
    <citation type="journal article" date="2021" name="bioRxiv">
        <title>Whole Genome Assembly and Annotation of Northern Wild Rice, Zizania palustris L., Supports a Whole Genome Duplication in the Zizania Genus.</title>
        <authorList>
            <person name="Haas M."/>
            <person name="Kono T."/>
            <person name="Macchietto M."/>
            <person name="Millas R."/>
            <person name="McGilp L."/>
            <person name="Shao M."/>
            <person name="Duquette J."/>
            <person name="Hirsch C.N."/>
            <person name="Kimball J."/>
        </authorList>
    </citation>
    <scope>NUCLEOTIDE SEQUENCE</scope>
    <source>
        <tissue evidence="1">Fresh leaf tissue</tissue>
    </source>
</reference>
<comment type="caution">
    <text evidence="1">The sequence shown here is derived from an EMBL/GenBank/DDBJ whole genome shotgun (WGS) entry which is preliminary data.</text>
</comment>
<name>A0A8J5QUK1_ZIZPA</name>
<dbReference type="EMBL" id="JAAALK010001293">
    <property type="protein sequence ID" value="KAG8043055.1"/>
    <property type="molecule type" value="Genomic_DNA"/>
</dbReference>
<evidence type="ECO:0000313" key="1">
    <source>
        <dbReference type="EMBL" id="KAG8043055.1"/>
    </source>
</evidence>